<keyword evidence="8" id="KW-0068">Autocatalytic cleavage</keyword>
<dbReference type="InterPro" id="IPR004042">
    <property type="entry name" value="Intein_endonuc_central"/>
</dbReference>
<dbReference type="InterPro" id="IPR006691">
    <property type="entry name" value="GyrA/parC_rep"/>
</dbReference>
<dbReference type="GO" id="GO:0003677">
    <property type="term" value="F:DNA binding"/>
    <property type="evidence" value="ECO:0007669"/>
    <property type="project" value="UniProtKB-UniRule"/>
</dbReference>
<dbReference type="Gene3D" id="3.90.199.10">
    <property type="entry name" value="Topoisomerase II, domain 5"/>
    <property type="match status" value="2"/>
</dbReference>
<evidence type="ECO:0000256" key="10">
    <source>
        <dbReference type="ARBA" id="ARBA00023000"/>
    </source>
</evidence>
<evidence type="ECO:0000256" key="9">
    <source>
        <dbReference type="ARBA" id="ARBA00022840"/>
    </source>
</evidence>
<dbReference type="CDD" id="cd00081">
    <property type="entry name" value="Hint"/>
    <property type="match status" value="1"/>
</dbReference>
<evidence type="ECO:0000256" key="12">
    <source>
        <dbReference type="ARBA" id="ARBA00023125"/>
    </source>
</evidence>
<dbReference type="NCBIfam" id="TIGR01443">
    <property type="entry name" value="intein_Cterm"/>
    <property type="match status" value="1"/>
</dbReference>
<dbReference type="AlphaFoldDB" id="A0A1C5AEM2"/>
<dbReference type="InterPro" id="IPR003586">
    <property type="entry name" value="Hint_dom_C"/>
</dbReference>
<dbReference type="Gene3D" id="1.10.268.10">
    <property type="entry name" value="Topoisomerase, domain 3"/>
    <property type="match status" value="1"/>
</dbReference>
<organism evidence="19 20">
    <name type="scientific">Micromonospora mirobrigensis</name>
    <dbReference type="NCBI Taxonomy" id="262898"/>
    <lineage>
        <taxon>Bacteria</taxon>
        <taxon>Bacillati</taxon>
        <taxon>Actinomycetota</taxon>
        <taxon>Actinomycetes</taxon>
        <taxon>Micromonosporales</taxon>
        <taxon>Micromonosporaceae</taxon>
        <taxon>Micromonospora</taxon>
    </lineage>
</organism>
<dbReference type="Gene3D" id="3.10.28.10">
    <property type="entry name" value="Homing endonucleases"/>
    <property type="match status" value="1"/>
</dbReference>
<evidence type="ECO:0000256" key="13">
    <source>
        <dbReference type="ARBA" id="ARBA00023235"/>
    </source>
</evidence>
<keyword evidence="20" id="KW-1185">Reference proteome</keyword>
<keyword evidence="11 15" id="KW-0799">Topoisomerase</keyword>
<proteinExistence type="inferred from homology"/>
<dbReference type="InterPro" id="IPR036844">
    <property type="entry name" value="Hint_dom_sf"/>
</dbReference>
<dbReference type="SMART" id="SM00305">
    <property type="entry name" value="HintC"/>
    <property type="match status" value="1"/>
</dbReference>
<evidence type="ECO:0000256" key="1">
    <source>
        <dbReference type="ARBA" id="ARBA00000185"/>
    </source>
</evidence>
<dbReference type="Gene3D" id="2.170.16.10">
    <property type="entry name" value="Hedgehog/Intein (Hint) domain"/>
    <property type="match status" value="2"/>
</dbReference>
<dbReference type="PANTHER" id="PTHR43493:SF5">
    <property type="entry name" value="DNA GYRASE SUBUNIT A, CHLOROPLASTIC_MITOCHONDRIAL"/>
    <property type="match status" value="1"/>
</dbReference>
<dbReference type="Proteomes" id="UP000199504">
    <property type="component" value="Unassembled WGS sequence"/>
</dbReference>
<dbReference type="InterPro" id="IPR003587">
    <property type="entry name" value="Hint_dom_N"/>
</dbReference>
<dbReference type="GO" id="GO:0005524">
    <property type="term" value="F:ATP binding"/>
    <property type="evidence" value="ECO:0007669"/>
    <property type="project" value="UniProtKB-KW"/>
</dbReference>
<evidence type="ECO:0000256" key="14">
    <source>
        <dbReference type="ARBA" id="ARBA00026190"/>
    </source>
</evidence>
<dbReference type="PROSITE" id="PS52040">
    <property type="entry name" value="TOPO_IIA"/>
    <property type="match status" value="1"/>
</dbReference>
<dbReference type="GO" id="GO:0016539">
    <property type="term" value="P:intein-mediated protein splicing"/>
    <property type="evidence" value="ECO:0007669"/>
    <property type="project" value="InterPro"/>
</dbReference>
<evidence type="ECO:0000313" key="20">
    <source>
        <dbReference type="Proteomes" id="UP000199504"/>
    </source>
</evidence>
<name>A0A1C5AEM2_9ACTN</name>
<dbReference type="SMART" id="SM00306">
    <property type="entry name" value="HintN"/>
    <property type="match status" value="1"/>
</dbReference>
<dbReference type="FunFam" id="2.120.10.90:FF:000001">
    <property type="entry name" value="DNA gyrase subunit A"/>
    <property type="match status" value="1"/>
</dbReference>
<evidence type="ECO:0000256" key="6">
    <source>
        <dbReference type="ARBA" id="ARBA00022490"/>
    </source>
</evidence>
<dbReference type="Pfam" id="PF00521">
    <property type="entry name" value="DNA_topoisoIV"/>
    <property type="match status" value="2"/>
</dbReference>
<accession>A0A1C5AEM2</accession>
<dbReference type="EMBL" id="FMCX01000009">
    <property type="protein sequence ID" value="SCF43660.1"/>
    <property type="molecule type" value="Genomic_DNA"/>
</dbReference>
<evidence type="ECO:0000256" key="5">
    <source>
        <dbReference type="ARBA" id="ARBA00012895"/>
    </source>
</evidence>
<dbReference type="InterPro" id="IPR035516">
    <property type="entry name" value="Gyrase/topoIV_suA_C"/>
</dbReference>
<dbReference type="InterPro" id="IPR050220">
    <property type="entry name" value="Type_II_DNA_Topoisomerases"/>
</dbReference>
<dbReference type="OrthoDB" id="9806486at2"/>
<evidence type="ECO:0000259" key="17">
    <source>
        <dbReference type="PROSITE" id="PS50819"/>
    </source>
</evidence>
<dbReference type="FunFam" id="3.30.1360.40:FF:000008">
    <property type="entry name" value="DNA topoisomerase (ATP-hydrolyzing)"/>
    <property type="match status" value="1"/>
</dbReference>
<evidence type="ECO:0000256" key="16">
    <source>
        <dbReference type="SAM" id="Coils"/>
    </source>
</evidence>
<sequence length="1260" mass="139974">MTDLPEPTPNEPETPETPAAVVVQHDRIEPVGLEVEMQRSYLDYAMSVIVGRALPDVRDGLKPVHRKILYAMFDSGYRPDRGYVKCSRVVGDVMGQFHPHGDSAIYDALVRMAQPWSLRYPLVDGNGNFGSPGNDPAAAMRYCLTQDVRIRTAEGSVRIGDVVPGAAPSSETDVELKVRDRNGDLVRASKFFHSGEHPTLRLRTREGYELTGTHNHPVLCLVDVAGVPTLLWKLLAEISPGDRVVLQRTVPDEIGYPMLEHVEAAVLAGAFVSEGWVSEGRAGFNNVDREFFVRVLAAYDLAVGGPRYVSERVIASGSTLPELDVQDLSALRKSFLGELVGARSAAKFVPEFVWQGPAAVRRAFLQALFEGDGSSSLLPRNTIQVSYSTRSARLAREVQQLLLEFGVVSKQCRYDDGEIKVVITNRRDARIFAAHVGFLGRKQAKLESELAQVPATSRALAGDFVPFVGDFIREHGATRWTERDWLRRHNVDRIERWERDRDEIAARVTEPGILDVVEPLVDGRFYYAEVAELVDAGVQPVYSIRVDTDDHSFVSDGFVSHNTECKLDPLAMEMLRDIDEDTVDLQDNYDGRAKEPTILPSRIPNLLINGSEGIAVGMATKIPPHNLREIGAAVQWCLENPEADEATTLEALLEIVKGPDFPTYGLIVGQQAIQDAYRTGRGSIRMRAVVEVEEDKRGRPALVVSELPYQVNPDNLAERIAELIKEGKLAGIADIRDESSGRTGMRIVLVLKRDAVAKVVLNNLYKHTQLQETFGANMLALVDGVPRTLNLAQFLRYYVEHQIEVIRRRTAFRLRKAEERAHILRGLSKALDALDEVIALIRRSPTVEDARQGLVRLLEIDEIQATAILDMQLRRLAALERQRILDDLAKLEIEIADLKDILAKPERQRQIVSEELGEIVAKWGDERRTKIIPFDGEVSMEDLIAREDVVVTITRTGYAKRTKVDLYRSQRRGGKGVSGATLRQDDIVSHFFVCSTHDWILFFTNKGRVYRAKAYELPEASRVAKGQHVANLLAFQPDEQIAQIIEIPNYQVAPYLVLATKNGLVKKTRLEEFDSNRSGGVIAINLRDEDELVGAVLVGPEQDLLLVSKNAQAIRFNATDEALRPMGRATSGVIGMRFSEEDELLAVEVVREGLDVLVATNGGYAKRTPIEEYPVQGRGGKGVLTAKITERRGGLVGAVVIDPDDELFAITSNGGVIRTPVKPVRRTRDRNTMGVKLMDLPDGVTIVAIARNADEPDEQD</sequence>
<reference evidence="20" key="1">
    <citation type="submission" date="2016-06" db="EMBL/GenBank/DDBJ databases">
        <authorList>
            <person name="Varghese N."/>
            <person name="Submissions Spin"/>
        </authorList>
    </citation>
    <scope>NUCLEOTIDE SEQUENCE [LARGE SCALE GENOMIC DNA]</scope>
    <source>
        <strain evidence="20">DSM 44830</strain>
    </source>
</reference>
<dbReference type="PANTHER" id="PTHR43493">
    <property type="entry name" value="DNA GYRASE/TOPOISOMERASE SUBUNIT A"/>
    <property type="match status" value="1"/>
</dbReference>
<gene>
    <name evidence="19" type="ORF">GA0070564_109139</name>
</gene>
<keyword evidence="16" id="KW-0175">Coiled coil</keyword>
<dbReference type="InterPro" id="IPR030934">
    <property type="entry name" value="Intein_C"/>
</dbReference>
<dbReference type="InterPro" id="IPR013758">
    <property type="entry name" value="Topo_IIA_A/C_ab"/>
</dbReference>
<dbReference type="NCBIfam" id="TIGR01063">
    <property type="entry name" value="gyrA"/>
    <property type="match status" value="1"/>
</dbReference>
<keyword evidence="10" id="KW-0651">Protein splicing</keyword>
<evidence type="ECO:0000313" key="19">
    <source>
        <dbReference type="EMBL" id="SCF43660.1"/>
    </source>
</evidence>
<dbReference type="GO" id="GO:0004519">
    <property type="term" value="F:endonuclease activity"/>
    <property type="evidence" value="ECO:0007669"/>
    <property type="project" value="InterPro"/>
</dbReference>
<dbReference type="PROSITE" id="PS50819">
    <property type="entry name" value="INTEIN_ENDONUCLEASE"/>
    <property type="match status" value="1"/>
</dbReference>
<dbReference type="InterPro" id="IPR013760">
    <property type="entry name" value="Topo_IIA-like_dom_sf"/>
</dbReference>
<dbReference type="PRINTS" id="PR00379">
    <property type="entry name" value="INTEIN"/>
</dbReference>
<dbReference type="SUPFAM" id="SSF55608">
    <property type="entry name" value="Homing endonucleases"/>
    <property type="match status" value="1"/>
</dbReference>
<comment type="catalytic activity">
    <reaction evidence="1 15">
        <text>ATP-dependent breakage, passage and rejoining of double-stranded DNA.</text>
        <dbReference type="EC" id="5.6.2.2"/>
    </reaction>
</comment>
<keyword evidence="12 15" id="KW-0238">DNA-binding</keyword>
<dbReference type="NCBIfam" id="NF004043">
    <property type="entry name" value="PRK05560.1"/>
    <property type="match status" value="1"/>
</dbReference>
<dbReference type="PROSITE" id="PS50818">
    <property type="entry name" value="INTEIN_C_TER"/>
    <property type="match status" value="1"/>
</dbReference>
<dbReference type="SUPFAM" id="SSF56719">
    <property type="entry name" value="Type II DNA topoisomerase"/>
    <property type="match status" value="2"/>
</dbReference>
<evidence type="ECO:0000256" key="4">
    <source>
        <dbReference type="ARBA" id="ARBA00008263"/>
    </source>
</evidence>
<feature type="domain" description="Topo IIA-type catalytic" evidence="18">
    <location>
        <begin position="54"/>
        <end position="943"/>
    </location>
</feature>
<dbReference type="STRING" id="262898.GA0070564_109139"/>
<dbReference type="GO" id="GO:0006265">
    <property type="term" value="P:DNA topological change"/>
    <property type="evidence" value="ECO:0007669"/>
    <property type="project" value="UniProtKB-UniRule"/>
</dbReference>
<dbReference type="SUPFAM" id="SSF51294">
    <property type="entry name" value="Hedgehog/intein (Hint) domain"/>
    <property type="match status" value="1"/>
</dbReference>
<dbReference type="CDD" id="cd00187">
    <property type="entry name" value="TOP4c"/>
    <property type="match status" value="1"/>
</dbReference>
<protein>
    <recommendedName>
        <fullName evidence="14">DNA gyrase subunit A</fullName>
        <ecNumber evidence="5">5.6.2.2</ecNumber>
    </recommendedName>
</protein>
<comment type="function">
    <text evidence="2">A type II topoisomerase that negatively supercoils closed circular double-stranded (ds) DNA in an ATP-dependent manner to modulate DNA topology and maintain chromosomes in an underwound state. Negative supercoiling favors strand separation, and DNA replication, transcription, recombination and repair, all of which involve strand separation. Also able to catalyze the interconversion of other topological isomers of dsDNA rings, including catenanes and knotted rings. Type II topoisomerases break and join 2 DNA strands simultaneously in an ATP-dependent manner.</text>
</comment>
<feature type="coiled-coil region" evidence="16">
    <location>
        <begin position="881"/>
        <end position="908"/>
    </location>
</feature>
<keyword evidence="13 15" id="KW-0413">Isomerase</keyword>
<dbReference type="InterPro" id="IPR006142">
    <property type="entry name" value="INTEIN"/>
</dbReference>
<dbReference type="Pfam" id="PF14528">
    <property type="entry name" value="LAGLIDADG_3"/>
    <property type="match status" value="1"/>
</dbReference>
<dbReference type="InterPro" id="IPR013757">
    <property type="entry name" value="Topo_IIA_A_a_sf"/>
</dbReference>
<dbReference type="Pfam" id="PF03989">
    <property type="entry name" value="DNA_gyraseA_C"/>
    <property type="match status" value="6"/>
</dbReference>
<keyword evidence="6" id="KW-0963">Cytoplasm</keyword>
<evidence type="ECO:0000256" key="3">
    <source>
        <dbReference type="ARBA" id="ARBA00004496"/>
    </source>
</evidence>
<dbReference type="Gene3D" id="2.120.10.90">
    <property type="entry name" value="DNA gyrase/topoisomerase IV, subunit A, C-terminal"/>
    <property type="match status" value="1"/>
</dbReference>
<evidence type="ECO:0000256" key="7">
    <source>
        <dbReference type="ARBA" id="ARBA00022741"/>
    </source>
</evidence>
<dbReference type="GO" id="GO:0009330">
    <property type="term" value="C:DNA topoisomerase type II (double strand cut, ATP-hydrolyzing) complex"/>
    <property type="evidence" value="ECO:0007669"/>
    <property type="project" value="TreeGrafter"/>
</dbReference>
<dbReference type="NCBIfam" id="NF038098">
    <property type="entry name" value="GyrA_w_intein"/>
    <property type="match status" value="1"/>
</dbReference>
<feature type="active site" description="O-(5'-phospho-DNA)-tyrosine intermediate" evidence="15">
    <location>
        <position position="142"/>
    </location>
</feature>
<dbReference type="SUPFAM" id="SSF101904">
    <property type="entry name" value="GyrA/ParC C-terminal domain-like"/>
    <property type="match status" value="1"/>
</dbReference>
<keyword evidence="9" id="KW-0067">ATP-binding</keyword>
<evidence type="ECO:0000256" key="2">
    <source>
        <dbReference type="ARBA" id="ARBA00001978"/>
    </source>
</evidence>
<dbReference type="GO" id="GO:0005737">
    <property type="term" value="C:cytoplasm"/>
    <property type="evidence" value="ECO:0007669"/>
    <property type="project" value="UniProtKB-SubCell"/>
</dbReference>
<dbReference type="PROSITE" id="PS50817">
    <property type="entry name" value="INTEIN_N_TER"/>
    <property type="match status" value="1"/>
</dbReference>
<evidence type="ECO:0000256" key="15">
    <source>
        <dbReference type="PROSITE-ProRule" id="PRU01384"/>
    </source>
</evidence>
<dbReference type="FunFam" id="1.10.268.10:FF:000001">
    <property type="entry name" value="DNA gyrase subunit A"/>
    <property type="match status" value="1"/>
</dbReference>
<feature type="domain" description="DOD-type homing endonuclease" evidence="17">
    <location>
        <begin position="267"/>
        <end position="407"/>
    </location>
</feature>
<dbReference type="RefSeq" id="WP_091614127.1">
    <property type="nucleotide sequence ID" value="NZ_FMCX01000009.1"/>
</dbReference>
<dbReference type="SMART" id="SM00434">
    <property type="entry name" value="TOP4c"/>
    <property type="match status" value="1"/>
</dbReference>
<dbReference type="EC" id="5.6.2.2" evidence="5"/>
<keyword evidence="7" id="KW-0547">Nucleotide-binding</keyword>
<dbReference type="NCBIfam" id="TIGR01445">
    <property type="entry name" value="intein_Nterm"/>
    <property type="match status" value="1"/>
</dbReference>
<dbReference type="InterPro" id="IPR027434">
    <property type="entry name" value="Homing_endonucl"/>
</dbReference>
<evidence type="ECO:0000259" key="18">
    <source>
        <dbReference type="PROSITE" id="PS52040"/>
    </source>
</evidence>
<evidence type="ECO:0000256" key="8">
    <source>
        <dbReference type="ARBA" id="ARBA00022813"/>
    </source>
</evidence>
<dbReference type="InterPro" id="IPR004860">
    <property type="entry name" value="LAGLIDADG_dom"/>
</dbReference>
<dbReference type="Gene3D" id="3.30.1360.40">
    <property type="match status" value="1"/>
</dbReference>
<dbReference type="InterPro" id="IPR006141">
    <property type="entry name" value="Intein_N"/>
</dbReference>
<comment type="subcellular location">
    <subcellularLocation>
        <location evidence="3">Cytoplasm</location>
    </subcellularLocation>
</comment>
<evidence type="ECO:0000256" key="11">
    <source>
        <dbReference type="ARBA" id="ARBA00023029"/>
    </source>
</evidence>
<comment type="similarity">
    <text evidence="4">Belongs to the type II topoisomerase GyrA/ParC subunit family.</text>
</comment>
<dbReference type="InterPro" id="IPR053555">
    <property type="entry name" value="Topoisomerase_II_GyrA/ParC"/>
</dbReference>
<dbReference type="GO" id="GO:0034335">
    <property type="term" value="F:DNA negative supercoiling activity"/>
    <property type="evidence" value="ECO:0007669"/>
    <property type="project" value="UniProtKB-ARBA"/>
</dbReference>
<dbReference type="InterPro" id="IPR002205">
    <property type="entry name" value="Topo_IIA_dom_A"/>
</dbReference>